<comment type="caution">
    <text evidence="2">The sequence shown here is derived from an EMBL/GenBank/DDBJ whole genome shotgun (WGS) entry which is preliminary data.</text>
</comment>
<accession>A0A7J5XMH0</accession>
<name>A0A7J5XMH0_DISMA</name>
<gene>
    <name evidence="2" type="ORF">F7725_009565</name>
</gene>
<dbReference type="EMBL" id="JAAKFY010000022">
    <property type="protein sequence ID" value="KAF3837797.1"/>
    <property type="molecule type" value="Genomic_DNA"/>
</dbReference>
<feature type="region of interest" description="Disordered" evidence="1">
    <location>
        <begin position="103"/>
        <end position="138"/>
    </location>
</feature>
<feature type="region of interest" description="Disordered" evidence="1">
    <location>
        <begin position="1"/>
        <end position="47"/>
    </location>
</feature>
<dbReference type="Proteomes" id="UP000518266">
    <property type="component" value="Unassembled WGS sequence"/>
</dbReference>
<evidence type="ECO:0000256" key="1">
    <source>
        <dbReference type="SAM" id="MobiDB-lite"/>
    </source>
</evidence>
<reference evidence="2 3" key="1">
    <citation type="submission" date="2020-03" db="EMBL/GenBank/DDBJ databases">
        <title>Dissostichus mawsoni Genome sequencing and assembly.</title>
        <authorList>
            <person name="Park H."/>
        </authorList>
    </citation>
    <scope>NUCLEOTIDE SEQUENCE [LARGE SCALE GENOMIC DNA]</scope>
    <source>
        <strain evidence="2">DM0001</strain>
        <tissue evidence="2">Muscle</tissue>
    </source>
</reference>
<sequence length="380" mass="41205">MILHSDLGQPRGLGGPKPNSVSVGRQQADHLPVSRVSRASVSQSSTTRRASPLSWFTSLAASSRSPCSKQKLAYDRILNGSRSSLLSWAGGLPVYPRTAVQPGCRTGTTRRASERSALKRARRDASLYTPRCSDSSGSAEASARAKSFSWQLSRTAWRRPPEAAWARSASAVFSVKFRASTESHRWCALRASSSASTWPAGRTQGSINTKQVLLQHRKSPKEPHTQTPAVLTAFSRAFWSSSLCCSSEASMWICSLTLCSASSRFSWSMRRPPPCCGDSPLLLEPGAHSSHLQPLELSITAFRLCRASLRGRQGGEEFQKTGAKYEGEEGDAQQPFPGCISVHMTRLQAASPTCEDFLFLLVLLGQSSGHLLHGALLQSL</sequence>
<protein>
    <submittedName>
        <fullName evidence="2">Uncharacterized protein</fullName>
    </submittedName>
</protein>
<keyword evidence="3" id="KW-1185">Reference proteome</keyword>
<organism evidence="2 3">
    <name type="scientific">Dissostichus mawsoni</name>
    <name type="common">Antarctic cod</name>
    <dbReference type="NCBI Taxonomy" id="36200"/>
    <lineage>
        <taxon>Eukaryota</taxon>
        <taxon>Metazoa</taxon>
        <taxon>Chordata</taxon>
        <taxon>Craniata</taxon>
        <taxon>Vertebrata</taxon>
        <taxon>Euteleostomi</taxon>
        <taxon>Actinopterygii</taxon>
        <taxon>Neopterygii</taxon>
        <taxon>Teleostei</taxon>
        <taxon>Neoteleostei</taxon>
        <taxon>Acanthomorphata</taxon>
        <taxon>Eupercaria</taxon>
        <taxon>Perciformes</taxon>
        <taxon>Notothenioidei</taxon>
        <taxon>Nototheniidae</taxon>
        <taxon>Dissostichus</taxon>
    </lineage>
</organism>
<dbReference type="AlphaFoldDB" id="A0A7J5XMH0"/>
<proteinExistence type="predicted"/>
<evidence type="ECO:0000313" key="2">
    <source>
        <dbReference type="EMBL" id="KAF3837797.1"/>
    </source>
</evidence>
<evidence type="ECO:0000313" key="3">
    <source>
        <dbReference type="Proteomes" id="UP000518266"/>
    </source>
</evidence>
<feature type="compositionally biased region" description="Low complexity" evidence="1">
    <location>
        <begin position="33"/>
        <end position="47"/>
    </location>
</feature>